<dbReference type="KEGG" id="vg:65131280"/>
<evidence type="ECO:0000313" key="1">
    <source>
        <dbReference type="EMBL" id="QOR57343.1"/>
    </source>
</evidence>
<evidence type="ECO:0000313" key="2">
    <source>
        <dbReference type="Proteomes" id="UP000593599"/>
    </source>
</evidence>
<name>A0A7M1RSI0_9CAUD</name>
<reference evidence="1 2" key="1">
    <citation type="submission" date="2020-07" db="EMBL/GenBank/DDBJ databases">
        <title>Taxonomic proposal: Crassvirales, a new order of highly abundant and diverse bacterial viruses.</title>
        <authorList>
            <person name="Shkoporov A.N."/>
            <person name="Stockdale S.R."/>
            <person name="Guerin E."/>
            <person name="Ross R.P."/>
            <person name="Hill C."/>
        </authorList>
    </citation>
    <scope>NUCLEOTIDE SEQUENCE [LARGE SCALE GENOMIC DNA]</scope>
</reference>
<protein>
    <submittedName>
        <fullName evidence="1">Major capsid protein</fullName>
    </submittedName>
</protein>
<proteinExistence type="predicted"/>
<dbReference type="Pfam" id="PF23898">
    <property type="entry name" value="Crass_capsid"/>
    <property type="match status" value="1"/>
</dbReference>
<keyword evidence="2" id="KW-1185">Reference proteome</keyword>
<dbReference type="GeneID" id="65131280"/>
<organism evidence="1 2">
    <name type="scientific">uncultured phage cr7_1</name>
    <dbReference type="NCBI Taxonomy" id="2772086"/>
    <lineage>
        <taxon>Viruses</taxon>
        <taxon>Duplodnaviria</taxon>
        <taxon>Heunggongvirae</taxon>
        <taxon>Uroviricota</taxon>
        <taxon>Caudoviricetes</taxon>
        <taxon>Crassvirales</taxon>
        <taxon>Suoliviridae</taxon>
        <taxon>Oafivirinae</taxon>
        <taxon>Burzaovirus</taxon>
        <taxon>Burzaovirus coli</taxon>
    </lineage>
</organism>
<dbReference type="Proteomes" id="UP000593599">
    <property type="component" value="Segment"/>
</dbReference>
<dbReference type="InterPro" id="IPR056401">
    <property type="entry name" value="Crass_capsid"/>
</dbReference>
<sequence>MNNSSSLLNNLQLYRGKRFADLVDENMIANAMLTKPHEVAGLLSLVFGTKDDGISTTIDLLTGGLGSTMTIENREYEWSVMIDADHAVNIRYAKWNGKEITPKSITEGLTPGINNTPIYLGLEEKWFGPGAILAFDNVNFQVRVNGTPYQDGSTWVYECYVAEGFQGSYIPCEYLLPGRQVDRIGSAYEEYSDEADIINYQTPFKMRNSLMTMRLTYDITGDAYSTVLAIALTDPETGKKSYLWSDYQYWKALREWKKREEKQLLFAHSNRNADGTYNLKGTNGRFVPISAGLFEQIAPANVRYYTNLTTELFEDYLFDLCYNIIGTNERKFVALTGEMGIREFDRILKEKAASFNMIDTHFVTGSGQDLKLGGQFTTYTMTNGIELTVKRCAMFDNMEMFRQLHPLTGKPLMSYTFLFVDLGRRDGQANIVKVCRKGREFVQWCTGGSVLPNGYANNINTMRSNSRDGYQVHFLGEEGIMLRNPLSCGILYCDAEDQETIAVENRAAELA</sequence>
<accession>A0A7M1RSI0</accession>
<dbReference type="RefSeq" id="YP_010112795.1">
    <property type="nucleotide sequence ID" value="NC_055895.1"/>
</dbReference>
<dbReference type="EMBL" id="MT774402">
    <property type="protein sequence ID" value="QOR57343.1"/>
    <property type="molecule type" value="Genomic_DNA"/>
</dbReference>